<reference evidence="3 4" key="1">
    <citation type="submission" date="2010-10" db="EMBL/GenBank/DDBJ databases">
        <title>Complete sequence of Frankia sp. EuI1c.</title>
        <authorList>
            <consortium name="US DOE Joint Genome Institute"/>
            <person name="Lucas S."/>
            <person name="Copeland A."/>
            <person name="Lapidus A."/>
            <person name="Cheng J.-F."/>
            <person name="Bruce D."/>
            <person name="Goodwin L."/>
            <person name="Pitluck S."/>
            <person name="Chertkov O."/>
            <person name="Detter J.C."/>
            <person name="Han C."/>
            <person name="Tapia R."/>
            <person name="Land M."/>
            <person name="Hauser L."/>
            <person name="Jeffries C."/>
            <person name="Kyrpides N."/>
            <person name="Ivanova N."/>
            <person name="Mikhailova N."/>
            <person name="Beauchemin N."/>
            <person name="Sen A."/>
            <person name="Sur S.A."/>
            <person name="Gtari M."/>
            <person name="Wall L."/>
            <person name="Tisa L."/>
            <person name="Woyke T."/>
        </authorList>
    </citation>
    <scope>NUCLEOTIDE SEQUENCE [LARGE SCALE GENOMIC DNA]</scope>
    <source>
        <strain evidence="4">DSM 45817 / CECT 9037 / EuI1c</strain>
    </source>
</reference>
<dbReference type="Gene3D" id="3.20.20.140">
    <property type="entry name" value="Metal-dependent hydrolases"/>
    <property type="match status" value="1"/>
</dbReference>
<dbReference type="InterPro" id="IPR032465">
    <property type="entry name" value="ACMSD"/>
</dbReference>
<dbReference type="AlphaFoldDB" id="E3J901"/>
<dbReference type="Proteomes" id="UP000002484">
    <property type="component" value="Chromosome"/>
</dbReference>
<keyword evidence="3" id="KW-0378">Hydrolase</keyword>
<dbReference type="eggNOG" id="COG2159">
    <property type="taxonomic scope" value="Bacteria"/>
</dbReference>
<dbReference type="OrthoDB" id="8673349at2"/>
<dbReference type="RefSeq" id="WP_013423998.1">
    <property type="nucleotide sequence ID" value="NC_014666.1"/>
</dbReference>
<name>E3J901_PSEI1</name>
<organism evidence="3 4">
    <name type="scientific">Pseudofrankia inefficax (strain DSM 45817 / CECT 9037 / DDB 130130 / EuI1c)</name>
    <name type="common">Frankia inefficax</name>
    <dbReference type="NCBI Taxonomy" id="298654"/>
    <lineage>
        <taxon>Bacteria</taxon>
        <taxon>Bacillati</taxon>
        <taxon>Actinomycetota</taxon>
        <taxon>Actinomycetes</taxon>
        <taxon>Frankiales</taxon>
        <taxon>Frankiaceae</taxon>
        <taxon>Pseudofrankia</taxon>
    </lineage>
</organism>
<dbReference type="InParanoid" id="E3J901"/>
<proteinExistence type="predicted"/>
<dbReference type="GO" id="GO:0016787">
    <property type="term" value="F:hydrolase activity"/>
    <property type="evidence" value="ECO:0007669"/>
    <property type="project" value="UniProtKB-KW"/>
</dbReference>
<dbReference type="GO" id="GO:0016831">
    <property type="term" value="F:carboxy-lyase activity"/>
    <property type="evidence" value="ECO:0007669"/>
    <property type="project" value="InterPro"/>
</dbReference>
<dbReference type="PANTHER" id="PTHR21240">
    <property type="entry name" value="2-AMINO-3-CARBOXYLMUCONATE-6-SEMIALDEHYDE DECARBOXYLASE"/>
    <property type="match status" value="1"/>
</dbReference>
<gene>
    <name evidence="3" type="ordered locus">FraEuI1c_2854</name>
</gene>
<keyword evidence="1" id="KW-0456">Lyase</keyword>
<sequence>MSLTVSTPAADAVIGDTDRYLIVSSDSHAGPALEKDLRPYCPPRYLADFDSYADRYRRALSTMPDPMIEDATQPALDAYAALLACDGLHDPHAFLRDMDAEGIATQVIFAGGGNKEPLPWSDGFNAGDPNTDPALRAAGGHIWNQWLADFASVGPERLLGVMQIPIWDIPAAVDEIHWGKEHGLRAINFPAPRPDYPAYNDPVYEPFWSAVEEIDLPLVCHVASGMRPTISGRGALMIFATELQFYSRRAFGQMAFGGVFDRHPRLRLGFVEQRAGWVAEHIKELDSCYVDPRRDYSDKPDRSPGEYWRENCFVGCSFMARYEAELRHDIGLNTLLWGSDYPHVEGTWRRTPQALRKTFAGLPRADVRAILGDNALRVYGLDESVLRPVADRIGPTAAELDRPLPPDEHPAHLGLAFREFGPFA</sequence>
<dbReference type="GO" id="GO:0005737">
    <property type="term" value="C:cytoplasm"/>
    <property type="evidence" value="ECO:0007669"/>
    <property type="project" value="TreeGrafter"/>
</dbReference>
<accession>E3J901</accession>
<dbReference type="HOGENOM" id="CLU_039329_0_0_11"/>
<feature type="domain" description="Amidohydrolase-related" evidence="2">
    <location>
        <begin position="142"/>
        <end position="381"/>
    </location>
</feature>
<dbReference type="EMBL" id="CP002299">
    <property type="protein sequence ID" value="ADP80880.1"/>
    <property type="molecule type" value="Genomic_DNA"/>
</dbReference>
<evidence type="ECO:0000259" key="2">
    <source>
        <dbReference type="Pfam" id="PF04909"/>
    </source>
</evidence>
<dbReference type="SUPFAM" id="SSF51556">
    <property type="entry name" value="Metallo-dependent hydrolases"/>
    <property type="match status" value="1"/>
</dbReference>
<dbReference type="PANTHER" id="PTHR21240:SF28">
    <property type="entry name" value="ISO-OROTATE DECARBOXYLASE (EUROFUNG)"/>
    <property type="match status" value="1"/>
</dbReference>
<dbReference type="InterPro" id="IPR032466">
    <property type="entry name" value="Metal_Hydrolase"/>
</dbReference>
<dbReference type="Pfam" id="PF04909">
    <property type="entry name" value="Amidohydro_2"/>
    <property type="match status" value="1"/>
</dbReference>
<evidence type="ECO:0000313" key="4">
    <source>
        <dbReference type="Proteomes" id="UP000002484"/>
    </source>
</evidence>
<keyword evidence="4" id="KW-1185">Reference proteome</keyword>
<protein>
    <submittedName>
        <fullName evidence="3">Amidohydrolase 2</fullName>
    </submittedName>
</protein>
<evidence type="ECO:0000256" key="1">
    <source>
        <dbReference type="ARBA" id="ARBA00023239"/>
    </source>
</evidence>
<dbReference type="InterPro" id="IPR006680">
    <property type="entry name" value="Amidohydro-rel"/>
</dbReference>
<dbReference type="GO" id="GO:0019748">
    <property type="term" value="P:secondary metabolic process"/>
    <property type="evidence" value="ECO:0007669"/>
    <property type="project" value="TreeGrafter"/>
</dbReference>
<evidence type="ECO:0000313" key="3">
    <source>
        <dbReference type="EMBL" id="ADP80880.1"/>
    </source>
</evidence>
<dbReference type="KEGG" id="fri:FraEuI1c_2854"/>
<dbReference type="STRING" id="298654.FraEuI1c_2854"/>